<reference evidence="5" key="2">
    <citation type="submission" date="2020-09" db="EMBL/GenBank/DDBJ databases">
        <authorList>
            <person name="Sun Q."/>
            <person name="Kim S."/>
        </authorList>
    </citation>
    <scope>NUCLEOTIDE SEQUENCE</scope>
    <source>
        <strain evidence="5">KCTC 12988</strain>
    </source>
</reference>
<reference evidence="5" key="1">
    <citation type="journal article" date="2014" name="Int. J. Syst. Evol. Microbiol.">
        <title>Complete genome sequence of Corynebacterium casei LMG S-19264T (=DSM 44701T), isolated from a smear-ripened cheese.</title>
        <authorList>
            <consortium name="US DOE Joint Genome Institute (JGI-PGF)"/>
            <person name="Walter F."/>
            <person name="Albersmeier A."/>
            <person name="Kalinowski J."/>
            <person name="Ruckert C."/>
        </authorList>
    </citation>
    <scope>NUCLEOTIDE SEQUENCE</scope>
    <source>
        <strain evidence="5">KCTC 12988</strain>
    </source>
</reference>
<accession>A0A918WFJ1</accession>
<dbReference type="SUPFAM" id="SSF53649">
    <property type="entry name" value="Alkaline phosphatase-like"/>
    <property type="match status" value="1"/>
</dbReference>
<dbReference type="Pfam" id="PF00884">
    <property type="entry name" value="Sulfatase"/>
    <property type="match status" value="1"/>
</dbReference>
<proteinExistence type="inferred from homology"/>
<evidence type="ECO:0000259" key="4">
    <source>
        <dbReference type="Pfam" id="PF00884"/>
    </source>
</evidence>
<keyword evidence="2" id="KW-0378">Hydrolase</keyword>
<feature type="compositionally biased region" description="Acidic residues" evidence="3">
    <location>
        <begin position="284"/>
        <end position="293"/>
    </location>
</feature>
<dbReference type="RefSeq" id="WP_189567936.1">
    <property type="nucleotide sequence ID" value="NZ_BMXI01000003.1"/>
</dbReference>
<dbReference type="InterPro" id="IPR050738">
    <property type="entry name" value="Sulfatase"/>
</dbReference>
<evidence type="ECO:0000313" key="6">
    <source>
        <dbReference type="Proteomes" id="UP000644507"/>
    </source>
</evidence>
<evidence type="ECO:0000256" key="3">
    <source>
        <dbReference type="SAM" id="MobiDB-lite"/>
    </source>
</evidence>
<evidence type="ECO:0000256" key="2">
    <source>
        <dbReference type="ARBA" id="ARBA00022801"/>
    </source>
</evidence>
<dbReference type="Gene3D" id="3.40.720.10">
    <property type="entry name" value="Alkaline Phosphatase, subunit A"/>
    <property type="match status" value="1"/>
</dbReference>
<comment type="similarity">
    <text evidence="1">Belongs to the sulfatase family.</text>
</comment>
<organism evidence="5 6">
    <name type="scientific">Roseibacillus persicicus</name>
    <dbReference type="NCBI Taxonomy" id="454148"/>
    <lineage>
        <taxon>Bacteria</taxon>
        <taxon>Pseudomonadati</taxon>
        <taxon>Verrucomicrobiota</taxon>
        <taxon>Verrucomicrobiia</taxon>
        <taxon>Verrucomicrobiales</taxon>
        <taxon>Verrucomicrobiaceae</taxon>
        <taxon>Roseibacillus</taxon>
    </lineage>
</organism>
<dbReference type="GO" id="GO:0004065">
    <property type="term" value="F:arylsulfatase activity"/>
    <property type="evidence" value="ECO:0007669"/>
    <property type="project" value="TreeGrafter"/>
</dbReference>
<keyword evidence="6" id="KW-1185">Reference proteome</keyword>
<dbReference type="AlphaFoldDB" id="A0A918WFJ1"/>
<evidence type="ECO:0000256" key="1">
    <source>
        <dbReference type="ARBA" id="ARBA00008779"/>
    </source>
</evidence>
<dbReference type="PANTHER" id="PTHR42693">
    <property type="entry name" value="ARYLSULFATASE FAMILY MEMBER"/>
    <property type="match status" value="1"/>
</dbReference>
<dbReference type="InterPro" id="IPR017850">
    <property type="entry name" value="Alkaline_phosphatase_core_sf"/>
</dbReference>
<evidence type="ECO:0000313" key="5">
    <source>
        <dbReference type="EMBL" id="GHC46498.1"/>
    </source>
</evidence>
<feature type="compositionally biased region" description="Polar residues" evidence="3">
    <location>
        <begin position="321"/>
        <end position="330"/>
    </location>
</feature>
<dbReference type="EMBL" id="BMXI01000003">
    <property type="protein sequence ID" value="GHC46498.1"/>
    <property type="molecule type" value="Genomic_DNA"/>
</dbReference>
<name>A0A918WFJ1_9BACT</name>
<dbReference type="InterPro" id="IPR000917">
    <property type="entry name" value="Sulfatase_N"/>
</dbReference>
<feature type="region of interest" description="Disordered" evidence="3">
    <location>
        <begin position="252"/>
        <end position="330"/>
    </location>
</feature>
<protein>
    <recommendedName>
        <fullName evidence="4">Sulfatase N-terminal domain-containing protein</fullName>
    </recommendedName>
</protein>
<dbReference type="Gene3D" id="3.30.1120.10">
    <property type="match status" value="1"/>
</dbReference>
<feature type="compositionally biased region" description="Acidic residues" evidence="3">
    <location>
        <begin position="264"/>
        <end position="274"/>
    </location>
</feature>
<feature type="compositionally biased region" description="Acidic residues" evidence="3">
    <location>
        <begin position="301"/>
        <end position="310"/>
    </location>
</feature>
<sequence length="1109" mass="120608">MTRPPFRFELSRFELSSLFAVLAASMTTAWGGTVTISGSAPSGEILTSNNSGGTWTNLFDEDRDGNHARGQLFNLPDGFGSGYEITAITVHKNGNQTFANDTLTMRIFEGSQAAWDSGTGHSFSTDGDDYYVDTTVTPIHTEAFTLDGAINNGQYVTFQFDTPVIVGEDSSFGFLMTYDESVDGSGGVSPDFFRHNEGTAGQRISITVDDHNVTTARHIRHFISGRVLTIDPNTDDDEDGLADLWETLNFGDLDEVGAGNPDGDGVDNEAEETAGTDPNKRDSDDDGLDDDVEIAGPTDPLDPDSDDDNLQDSVETGTGVFVSNGNTGTNPMLADTDSDGVNDDVEINLGFDPFDGTHLPAERPNIIFIMIDDADVQEIGVYGQKTLLTPRIDTMASEGLLFTDYYTASPVCHSCRSCLMTGQDSRRSQDRFNNGDGTGYQVPLAAERVTIGEVLQQAGYTTGCVGKWGMGGPTTTGAPWNQGFDFFCGYLGQVQAHDAYPKYLWKNDQKIYFNEDQLGPGDSLYIAGAENFNTAIQDWDDPHGNVASHDVVVAEGLQFIEDNADQPFFLYCAWTPPHAHNYPPATLEALSDEDGLVYNPFDLDQTFINELYPGSPFGASTTTPGYPDFESHTYAAMLSVTDRDTGRIVDKLVELGIEDNTLVIFSSDNGESGDSAIFLTPEHLKTGYSDLRGEKKDTYEGGIRSPFVAWWPGTIAPNTTSGVIGTFADLLPTFADMAGVSTPTQITGRSILPVLKGGTEADLQPRDYHYWSFREFSNGLNRRWRAVRQGDWKVVRDRVNDGRPPTYELFNLATDLHETTDLSASEPEVLARLIPLVEGTHEVSNFRYFRADDEFFTRTNLTASAYQIGVPDGSGADNGYSLAPDGTGSGFNYLPFSSGLNQVARFTWTMQFPSGGAASLLLGSVNDPAQCFSVWVEPATLSLSASYPGATDASAVLAIADLADNRLECVLELDPTTGKGEVTVGSTVLLFDFAANLGPLRFWGYEVEGATVQVSRPRWQLGRVETAVLDLGQSGDDFVAQYRLPFSPGQSATPQYSFDMQTWFDNPPGLLDTRSASSQGELLGTWTLSKDGLLPRSSKRLFLRSRVKQ</sequence>
<gene>
    <name evidence="5" type="ORF">GCM10007100_10150</name>
</gene>
<comment type="caution">
    <text evidence="5">The sequence shown here is derived from an EMBL/GenBank/DDBJ whole genome shotgun (WGS) entry which is preliminary data.</text>
</comment>
<dbReference type="PANTHER" id="PTHR42693:SF53">
    <property type="entry name" value="ENDO-4-O-SULFATASE"/>
    <property type="match status" value="1"/>
</dbReference>
<feature type="domain" description="Sulfatase N-terminal" evidence="4">
    <location>
        <begin position="364"/>
        <end position="740"/>
    </location>
</feature>
<dbReference type="Proteomes" id="UP000644507">
    <property type="component" value="Unassembled WGS sequence"/>
</dbReference>